<evidence type="ECO:0000313" key="2">
    <source>
        <dbReference type="EMBL" id="OLO73149.1"/>
    </source>
</evidence>
<dbReference type="InterPro" id="IPR022742">
    <property type="entry name" value="Hydrolase_4"/>
</dbReference>
<dbReference type="Pfam" id="PF12146">
    <property type="entry name" value="Hydrolase_4"/>
    <property type="match status" value="1"/>
</dbReference>
<evidence type="ECO:0000259" key="1">
    <source>
        <dbReference type="Pfam" id="PF12146"/>
    </source>
</evidence>
<dbReference type="RefSeq" id="WP_075389449.1">
    <property type="nucleotide sequence ID" value="NZ_MSKS01000001.1"/>
</dbReference>
<sequence>MKSTSGIARIHTIKSGAPQLFLNHGVTDNAASLAAAHRHWRNDYDVTSIDARGHGLSTHFSPAELNDPVGIMVKDLITILEGREHSTALILIGHSMGGAVAAAAAAQRPDLVDALVLEEPAWLSEDQRTAYSNEATALATRMAWISDHPDEALTENRELYPAWDLEESCAWLQGKVQVDRDFVRTGYVSPQTSWKETASILAMPTLLVTSDGDDVLLGVDGLQAVRSLGNTMIRTTLVPGASHCVRRDQSEGFYAVCDSFLKEVIS</sequence>
<dbReference type="InterPro" id="IPR050228">
    <property type="entry name" value="Carboxylesterase_BioH"/>
</dbReference>
<dbReference type="Proteomes" id="UP000185963">
    <property type="component" value="Unassembled WGS sequence"/>
</dbReference>
<dbReference type="EMBL" id="MSKS01000001">
    <property type="protein sequence ID" value="OLO73149.1"/>
    <property type="molecule type" value="Genomic_DNA"/>
</dbReference>
<dbReference type="InterPro" id="IPR000073">
    <property type="entry name" value="AB_hydrolase_1"/>
</dbReference>
<feature type="domain" description="Serine aminopeptidase S33" evidence="1">
    <location>
        <begin position="20"/>
        <end position="248"/>
    </location>
</feature>
<dbReference type="PRINTS" id="PR00111">
    <property type="entry name" value="ABHYDROLASE"/>
</dbReference>
<dbReference type="GO" id="GO:0003824">
    <property type="term" value="F:catalytic activity"/>
    <property type="evidence" value="ECO:0007669"/>
    <property type="project" value="UniProtKB-ARBA"/>
</dbReference>
<evidence type="ECO:0000313" key="3">
    <source>
        <dbReference type="Proteomes" id="UP000185963"/>
    </source>
</evidence>
<name>A0A1Q8WYP7_9ACTO</name>
<dbReference type="SUPFAM" id="SSF53474">
    <property type="entry name" value="alpha/beta-Hydrolases"/>
    <property type="match status" value="1"/>
</dbReference>
<organism evidence="2 3">
    <name type="scientific">Actinomyces oris</name>
    <dbReference type="NCBI Taxonomy" id="544580"/>
    <lineage>
        <taxon>Bacteria</taxon>
        <taxon>Bacillati</taxon>
        <taxon>Actinomycetota</taxon>
        <taxon>Actinomycetes</taxon>
        <taxon>Actinomycetales</taxon>
        <taxon>Actinomycetaceae</taxon>
        <taxon>Actinomyces</taxon>
    </lineage>
</organism>
<dbReference type="PANTHER" id="PTHR43194">
    <property type="entry name" value="HYDROLASE ALPHA/BETA FOLD FAMILY"/>
    <property type="match status" value="1"/>
</dbReference>
<comment type="caution">
    <text evidence="2">The sequence shown here is derived from an EMBL/GenBank/DDBJ whole genome shotgun (WGS) entry which is preliminary data.</text>
</comment>
<dbReference type="AlphaFoldDB" id="A0A1Q8WYP7"/>
<protein>
    <recommendedName>
        <fullName evidence="1">Serine aminopeptidase S33 domain-containing protein</fullName>
    </recommendedName>
</protein>
<dbReference type="PANTHER" id="PTHR43194:SF2">
    <property type="entry name" value="PEROXISOMAL MEMBRANE PROTEIN LPX1"/>
    <property type="match status" value="1"/>
</dbReference>
<proteinExistence type="predicted"/>
<dbReference type="InterPro" id="IPR029058">
    <property type="entry name" value="AB_hydrolase_fold"/>
</dbReference>
<dbReference type="Gene3D" id="3.40.50.1820">
    <property type="entry name" value="alpha/beta hydrolase"/>
    <property type="match status" value="1"/>
</dbReference>
<reference evidence="2 3" key="1">
    <citation type="submission" date="2016-12" db="EMBL/GenBank/DDBJ databases">
        <title>Genomic comparison of strains in the 'Actinomyces naeslundii' group.</title>
        <authorList>
            <person name="Mughal S.R."/>
            <person name="Do T."/>
            <person name="Gilbert S.C."/>
            <person name="Witherden E.A."/>
            <person name="Didelot X."/>
            <person name="Beighton D."/>
        </authorList>
    </citation>
    <scope>NUCLEOTIDE SEQUENCE [LARGE SCALE GENOMIC DNA]</scope>
    <source>
        <strain evidence="2 3">WE8B-23</strain>
    </source>
</reference>
<dbReference type="OrthoDB" id="8444301at2"/>
<accession>A0A1Q8WYP7</accession>
<gene>
    <name evidence="2" type="ORF">BKH20_00260</name>
</gene>